<dbReference type="HOGENOM" id="CLU_175850_0_1_1"/>
<gene>
    <name evidence="1" type="ORF">PDE_05659</name>
</gene>
<dbReference type="eggNOG" id="ENOG502SCRY">
    <property type="taxonomic scope" value="Eukaryota"/>
</dbReference>
<proteinExistence type="predicted"/>
<dbReference type="Proteomes" id="UP000019376">
    <property type="component" value="Unassembled WGS sequence"/>
</dbReference>
<dbReference type="AlphaFoldDB" id="S8B7K4"/>
<protein>
    <submittedName>
        <fullName evidence="1">Uncharacterized protein</fullName>
    </submittedName>
</protein>
<dbReference type="PANTHER" id="PTHR34724:SF2">
    <property type="entry name" value="OS12G0596101 PROTEIN"/>
    <property type="match status" value="1"/>
</dbReference>
<dbReference type="PhylomeDB" id="S8B7K4"/>
<dbReference type="EMBL" id="KB644412">
    <property type="protein sequence ID" value="EPS30707.1"/>
    <property type="molecule type" value="Genomic_DNA"/>
</dbReference>
<dbReference type="OrthoDB" id="88410at2759"/>
<evidence type="ECO:0000313" key="1">
    <source>
        <dbReference type="EMBL" id="EPS30707.1"/>
    </source>
</evidence>
<keyword evidence="2" id="KW-1185">Reference proteome</keyword>
<reference evidence="1 2" key="1">
    <citation type="journal article" date="2013" name="PLoS ONE">
        <title>Genomic and secretomic analyses reveal unique features of the lignocellulolytic enzyme system of Penicillium decumbens.</title>
        <authorList>
            <person name="Liu G."/>
            <person name="Zhang L."/>
            <person name="Wei X."/>
            <person name="Zou G."/>
            <person name="Qin Y."/>
            <person name="Ma L."/>
            <person name="Li J."/>
            <person name="Zheng H."/>
            <person name="Wang S."/>
            <person name="Wang C."/>
            <person name="Xun L."/>
            <person name="Zhao G.-P."/>
            <person name="Zhou Z."/>
            <person name="Qu Y."/>
        </authorList>
    </citation>
    <scope>NUCLEOTIDE SEQUENCE [LARGE SCALE GENOMIC DNA]</scope>
    <source>
        <strain evidence="2">114-2 / CGMCC 5302</strain>
    </source>
</reference>
<sequence length="64" mass="7117">MCMKAHCATCKNEAHPQADKVSWWGCGNHIPSVMDSIPEEDRCTCTPQVEREGKKYPPKAAKAD</sequence>
<dbReference type="PANTHER" id="PTHR34724">
    <property type="entry name" value="OS12G0596101 PROTEIN"/>
    <property type="match status" value="1"/>
</dbReference>
<accession>S8B7K4</accession>
<organism evidence="1 2">
    <name type="scientific">Penicillium oxalicum (strain 114-2 / CGMCC 5302)</name>
    <name type="common">Penicillium decumbens</name>
    <dbReference type="NCBI Taxonomy" id="933388"/>
    <lineage>
        <taxon>Eukaryota</taxon>
        <taxon>Fungi</taxon>
        <taxon>Dikarya</taxon>
        <taxon>Ascomycota</taxon>
        <taxon>Pezizomycotina</taxon>
        <taxon>Eurotiomycetes</taxon>
        <taxon>Eurotiomycetidae</taxon>
        <taxon>Eurotiales</taxon>
        <taxon>Aspergillaceae</taxon>
        <taxon>Penicillium</taxon>
    </lineage>
</organism>
<name>S8B7K4_PENO1</name>
<evidence type="ECO:0000313" key="2">
    <source>
        <dbReference type="Proteomes" id="UP000019376"/>
    </source>
</evidence>